<dbReference type="GO" id="GO:0003941">
    <property type="term" value="F:L-serine ammonia-lyase activity"/>
    <property type="evidence" value="ECO:0007669"/>
    <property type="project" value="TreeGrafter"/>
</dbReference>
<dbReference type="AlphaFoldDB" id="A0A4Q9B6T1"/>
<name>A0A4Q9B6T1_9DEIN</name>
<dbReference type="PANTHER" id="PTHR43050">
    <property type="entry name" value="SERINE / THREONINE RACEMASE FAMILY MEMBER"/>
    <property type="match status" value="1"/>
</dbReference>
<comment type="caution">
    <text evidence="10">The sequence shown here is derived from an EMBL/GenBank/DDBJ whole genome shotgun (WGS) entry which is preliminary data.</text>
</comment>
<dbReference type="GO" id="GO:0000287">
    <property type="term" value="F:magnesium ion binding"/>
    <property type="evidence" value="ECO:0007669"/>
    <property type="project" value="TreeGrafter"/>
</dbReference>
<dbReference type="GO" id="GO:0008721">
    <property type="term" value="F:D-serine ammonia-lyase activity"/>
    <property type="evidence" value="ECO:0007669"/>
    <property type="project" value="TreeGrafter"/>
</dbReference>
<dbReference type="PROSITE" id="PS00165">
    <property type="entry name" value="DEHYDRATASE_SER_THR"/>
    <property type="match status" value="1"/>
</dbReference>
<dbReference type="Gene3D" id="3.40.50.1100">
    <property type="match status" value="2"/>
</dbReference>
<proteinExistence type="inferred from homology"/>
<keyword evidence="7" id="KW-0663">Pyridoxal phosphate</keyword>
<dbReference type="GO" id="GO:0018114">
    <property type="term" value="F:threonine racemase activity"/>
    <property type="evidence" value="ECO:0007669"/>
    <property type="project" value="TreeGrafter"/>
</dbReference>
<keyword evidence="6" id="KW-0460">Magnesium</keyword>
<dbReference type="EMBL" id="SIJL01000005">
    <property type="protein sequence ID" value="TBH20792.1"/>
    <property type="molecule type" value="Genomic_DNA"/>
</dbReference>
<evidence type="ECO:0000313" key="10">
    <source>
        <dbReference type="EMBL" id="TBH20792.1"/>
    </source>
</evidence>
<dbReference type="OrthoDB" id="9811476at2"/>
<evidence type="ECO:0000259" key="9">
    <source>
        <dbReference type="Pfam" id="PF00291"/>
    </source>
</evidence>
<evidence type="ECO:0000256" key="7">
    <source>
        <dbReference type="ARBA" id="ARBA00022898"/>
    </source>
</evidence>
<dbReference type="PANTHER" id="PTHR43050:SF1">
    <property type="entry name" value="SERINE RACEMASE"/>
    <property type="match status" value="1"/>
</dbReference>
<dbReference type="GO" id="GO:0070179">
    <property type="term" value="P:D-serine biosynthetic process"/>
    <property type="evidence" value="ECO:0007669"/>
    <property type="project" value="TreeGrafter"/>
</dbReference>
<evidence type="ECO:0000256" key="6">
    <source>
        <dbReference type="ARBA" id="ARBA00022842"/>
    </source>
</evidence>
<feature type="domain" description="Tryptophan synthase beta chain-like PALP" evidence="9">
    <location>
        <begin position="13"/>
        <end position="301"/>
    </location>
</feature>
<dbReference type="GO" id="GO:0005524">
    <property type="term" value="F:ATP binding"/>
    <property type="evidence" value="ECO:0007669"/>
    <property type="project" value="TreeGrafter"/>
</dbReference>
<dbReference type="InterPro" id="IPR036052">
    <property type="entry name" value="TrpB-like_PALP_sf"/>
</dbReference>
<dbReference type="RefSeq" id="WP_130841240.1">
    <property type="nucleotide sequence ID" value="NZ_SIJL01000005.1"/>
</dbReference>
<dbReference type="GO" id="GO:0030378">
    <property type="term" value="F:serine racemase activity"/>
    <property type="evidence" value="ECO:0007669"/>
    <property type="project" value="TreeGrafter"/>
</dbReference>
<dbReference type="Proteomes" id="UP000292858">
    <property type="component" value="Unassembled WGS sequence"/>
</dbReference>
<evidence type="ECO:0000256" key="8">
    <source>
        <dbReference type="ARBA" id="ARBA00023239"/>
    </source>
</evidence>
<comment type="cofactor">
    <cofactor evidence="3">
        <name>Mn(2+)</name>
        <dbReference type="ChEBI" id="CHEBI:29035"/>
    </cofactor>
</comment>
<dbReference type="InterPro" id="IPR000634">
    <property type="entry name" value="Ser/Thr_deHydtase_PyrdxlP-BS"/>
</dbReference>
<dbReference type="InterPro" id="IPR001926">
    <property type="entry name" value="TrpB-like_PALP"/>
</dbReference>
<evidence type="ECO:0000256" key="1">
    <source>
        <dbReference type="ARBA" id="ARBA00001913"/>
    </source>
</evidence>
<evidence type="ECO:0000256" key="5">
    <source>
        <dbReference type="ARBA" id="ARBA00010869"/>
    </source>
</evidence>
<evidence type="ECO:0000256" key="2">
    <source>
        <dbReference type="ARBA" id="ARBA00001933"/>
    </source>
</evidence>
<sequence>MDLAEIHAAYRRIRPYIHPTPLLTSRLLDNLLGKRLLLKAEHLQKTGSFKARGALAKALTLENPKGLLAVSSGNHAQGVAYAAQVLGVKALIVMPEDASPLKKQAARAYGAEVVDQGVRVENREEVAKALQEETGYAFLHPFDDPLVVAGQGTAGLELMAQAAGLGVFPEAVLVPVGGGGLLAGVATAVKALSPTTLVLGVEPEGADDAKRSLERGEIVRLPEAPRTRADGVRTLALGRHTFPILQRRVDAILAVSEEAILEAERLLFTRTKQVVEPTGALPLAAVLEHGDRLPGTLALLLSGGNRGFCPSPGDF</sequence>
<comment type="cofactor">
    <cofactor evidence="4">
        <name>Mg(2+)</name>
        <dbReference type="ChEBI" id="CHEBI:18420"/>
    </cofactor>
</comment>
<dbReference type="Pfam" id="PF00291">
    <property type="entry name" value="PALP"/>
    <property type="match status" value="1"/>
</dbReference>
<gene>
    <name evidence="10" type="ORF">ETP66_05080</name>
</gene>
<dbReference type="CDD" id="cd01562">
    <property type="entry name" value="Thr-dehyd"/>
    <property type="match status" value="1"/>
</dbReference>
<dbReference type="GO" id="GO:0030170">
    <property type="term" value="F:pyridoxal phosphate binding"/>
    <property type="evidence" value="ECO:0007669"/>
    <property type="project" value="InterPro"/>
</dbReference>
<organism evidence="10 11">
    <name type="scientific">Thermus thermamylovorans</name>
    <dbReference type="NCBI Taxonomy" id="2509362"/>
    <lineage>
        <taxon>Bacteria</taxon>
        <taxon>Thermotogati</taxon>
        <taxon>Deinococcota</taxon>
        <taxon>Deinococci</taxon>
        <taxon>Thermales</taxon>
        <taxon>Thermaceae</taxon>
        <taxon>Thermus</taxon>
    </lineage>
</organism>
<keyword evidence="8" id="KW-0456">Lyase</keyword>
<accession>A0A4Q9B6T1</accession>
<evidence type="ECO:0000256" key="3">
    <source>
        <dbReference type="ARBA" id="ARBA00001936"/>
    </source>
</evidence>
<dbReference type="FunFam" id="3.40.50.1100:FF:000005">
    <property type="entry name" value="Threonine dehydratase catabolic"/>
    <property type="match status" value="1"/>
</dbReference>
<comment type="similarity">
    <text evidence="5">Belongs to the serine/threonine dehydratase family.</text>
</comment>
<comment type="cofactor">
    <cofactor evidence="1">
        <name>Ca(2+)</name>
        <dbReference type="ChEBI" id="CHEBI:29108"/>
    </cofactor>
</comment>
<dbReference type="SUPFAM" id="SSF53686">
    <property type="entry name" value="Tryptophan synthase beta subunit-like PLP-dependent enzymes"/>
    <property type="match status" value="1"/>
</dbReference>
<reference evidence="10 11" key="1">
    <citation type="submission" date="2019-02" db="EMBL/GenBank/DDBJ databases">
        <title>Thermus sp. a novel from hot spring.</title>
        <authorList>
            <person name="Zhao Z."/>
        </authorList>
    </citation>
    <scope>NUCLEOTIDE SEQUENCE [LARGE SCALE GENOMIC DNA]</scope>
    <source>
        <strain evidence="10 11">CFH 72773T</strain>
    </source>
</reference>
<evidence type="ECO:0000256" key="4">
    <source>
        <dbReference type="ARBA" id="ARBA00001946"/>
    </source>
</evidence>
<keyword evidence="11" id="KW-1185">Reference proteome</keyword>
<comment type="cofactor">
    <cofactor evidence="2">
        <name>pyridoxal 5'-phosphate</name>
        <dbReference type="ChEBI" id="CHEBI:597326"/>
    </cofactor>
</comment>
<evidence type="ECO:0000313" key="11">
    <source>
        <dbReference type="Proteomes" id="UP000292858"/>
    </source>
</evidence>
<protein>
    <submittedName>
        <fullName evidence="10">Threonine/serine dehydratase</fullName>
    </submittedName>
</protein>